<dbReference type="InterPro" id="IPR043502">
    <property type="entry name" value="DNA/RNA_pol_sf"/>
</dbReference>
<keyword evidence="2" id="KW-1185">Reference proteome</keyword>
<gene>
    <name evidence="1" type="ORF">LIER_41392</name>
</gene>
<evidence type="ECO:0000313" key="2">
    <source>
        <dbReference type="Proteomes" id="UP001454036"/>
    </source>
</evidence>
<proteinExistence type="predicted"/>
<evidence type="ECO:0000313" key="1">
    <source>
        <dbReference type="EMBL" id="GAA0172743.1"/>
    </source>
</evidence>
<protein>
    <submittedName>
        <fullName evidence="1">Transmembrane signal receptor</fullName>
    </submittedName>
</protein>
<keyword evidence="1" id="KW-0812">Transmembrane</keyword>
<keyword evidence="1" id="KW-0472">Membrane</keyword>
<dbReference type="CDD" id="cd09272">
    <property type="entry name" value="RNase_HI_RT_Ty1"/>
    <property type="match status" value="1"/>
</dbReference>
<dbReference type="PANTHER" id="PTHR11439">
    <property type="entry name" value="GAG-POL-RELATED RETROTRANSPOSON"/>
    <property type="match status" value="1"/>
</dbReference>
<dbReference type="AlphaFoldDB" id="A0AAV3RCT7"/>
<dbReference type="PANTHER" id="PTHR11439:SF440">
    <property type="entry name" value="INTEGRASE CATALYTIC DOMAIN-CONTAINING PROTEIN"/>
    <property type="match status" value="1"/>
</dbReference>
<comment type="caution">
    <text evidence="1">The sequence shown here is derived from an EMBL/GenBank/DDBJ whole genome shotgun (WGS) entry which is preliminary data.</text>
</comment>
<dbReference type="Proteomes" id="UP001454036">
    <property type="component" value="Unassembled WGS sequence"/>
</dbReference>
<dbReference type="SUPFAM" id="SSF56672">
    <property type="entry name" value="DNA/RNA polymerases"/>
    <property type="match status" value="1"/>
</dbReference>
<organism evidence="1 2">
    <name type="scientific">Lithospermum erythrorhizon</name>
    <name type="common">Purple gromwell</name>
    <name type="synonym">Lithospermum officinale var. erythrorhizon</name>
    <dbReference type="NCBI Taxonomy" id="34254"/>
    <lineage>
        <taxon>Eukaryota</taxon>
        <taxon>Viridiplantae</taxon>
        <taxon>Streptophyta</taxon>
        <taxon>Embryophyta</taxon>
        <taxon>Tracheophyta</taxon>
        <taxon>Spermatophyta</taxon>
        <taxon>Magnoliopsida</taxon>
        <taxon>eudicotyledons</taxon>
        <taxon>Gunneridae</taxon>
        <taxon>Pentapetalae</taxon>
        <taxon>asterids</taxon>
        <taxon>lamiids</taxon>
        <taxon>Boraginales</taxon>
        <taxon>Boraginaceae</taxon>
        <taxon>Boraginoideae</taxon>
        <taxon>Lithospermeae</taxon>
        <taxon>Lithospermum</taxon>
    </lineage>
</organism>
<accession>A0AAV3RCT7</accession>
<dbReference type="EMBL" id="BAABME010025783">
    <property type="protein sequence ID" value="GAA0172743.1"/>
    <property type="molecule type" value="Genomic_DNA"/>
</dbReference>
<keyword evidence="1" id="KW-0675">Receptor</keyword>
<name>A0AAV3RCT7_LITER</name>
<reference evidence="1 2" key="1">
    <citation type="submission" date="2024-01" db="EMBL/GenBank/DDBJ databases">
        <title>The complete chloroplast genome sequence of Lithospermum erythrorhizon: insights into the phylogenetic relationship among Boraginaceae species and the maternal lineages of purple gromwells.</title>
        <authorList>
            <person name="Okada T."/>
            <person name="Watanabe K."/>
        </authorList>
    </citation>
    <scope>NUCLEOTIDE SEQUENCE [LARGE SCALE GENOMIC DNA]</scope>
</reference>
<sequence length="230" mass="26345">MLGCRTNNTLVELGNKDRLFEGEPVNKTMYQKLVGKIIYLSYTRLDIVFAVSVVSNLQENDYFSKKTQDRTIQVFTNADWAGAIDDRRSISGNSTIIWGNLITWRSKKQNVVARSSAEAEFRAMAHRVCEAIWIKGLCEELNIQYDGPIQLYYDNQFGISIAHNPVQHDRTKHVELDRHFIKEKIEGNIIKIKHVNTGEQLADMLTKGLSEKTLSQLLNKLGLIDIYRPT</sequence>